<dbReference type="InterPro" id="IPR045249">
    <property type="entry name" value="HARBI1-like"/>
</dbReference>
<dbReference type="RefSeq" id="XP_017985349.1">
    <property type="nucleotide sequence ID" value="XM_018129860.1"/>
</dbReference>
<evidence type="ECO:0000313" key="2">
    <source>
        <dbReference type="RefSeq" id="XP_017985349.1"/>
    </source>
</evidence>
<accession>A0AB32X3Z2</accession>
<sequence>MKLQDHFLRKLEPIPTNSTDNRWKWFKNCLRALDGTYIKVKMPSEEKPRYRTRKGDITTNMLSEGLVTDGRVLRDAITIRHGLKVPHGFLAPVKGQMYHLNEWHQVHQPTTPKEFFNMKDTVAHNVTERCFRRKMTFDPIEDEVGECLHDNTTPEEEDAIGAINPTDAWTNWRMQLANEMFTECQTVR</sequence>
<protein>
    <submittedName>
        <fullName evidence="2">Uncharacterized protein LOC108663942</fullName>
    </submittedName>
</protein>
<organism evidence="1 2">
    <name type="scientific">Theobroma cacao</name>
    <name type="common">Cacao</name>
    <name type="synonym">Cocoa</name>
    <dbReference type="NCBI Taxonomy" id="3641"/>
    <lineage>
        <taxon>Eukaryota</taxon>
        <taxon>Viridiplantae</taxon>
        <taxon>Streptophyta</taxon>
        <taxon>Embryophyta</taxon>
        <taxon>Tracheophyta</taxon>
        <taxon>Spermatophyta</taxon>
        <taxon>Magnoliopsida</taxon>
        <taxon>eudicotyledons</taxon>
        <taxon>Gunneridae</taxon>
        <taxon>Pentapetalae</taxon>
        <taxon>rosids</taxon>
        <taxon>malvids</taxon>
        <taxon>Malvales</taxon>
        <taxon>Malvaceae</taxon>
        <taxon>Byttnerioideae</taxon>
        <taxon>Theobroma</taxon>
    </lineage>
</organism>
<dbReference type="Proteomes" id="UP000694886">
    <property type="component" value="Unplaced"/>
</dbReference>
<dbReference type="GeneID" id="108663942"/>
<gene>
    <name evidence="2" type="primary">LOC108663942</name>
</gene>
<dbReference type="KEGG" id="tcc:108663942"/>
<evidence type="ECO:0000313" key="1">
    <source>
        <dbReference type="Proteomes" id="UP000694886"/>
    </source>
</evidence>
<reference evidence="2" key="1">
    <citation type="submission" date="2025-08" db="UniProtKB">
        <authorList>
            <consortium name="RefSeq"/>
        </authorList>
    </citation>
    <scope>IDENTIFICATION</scope>
</reference>
<dbReference type="AlphaFoldDB" id="A0AB32X3Z2"/>
<name>A0AB32X3Z2_THECC</name>
<proteinExistence type="predicted"/>
<dbReference type="PANTHER" id="PTHR22930">
    <property type="match status" value="1"/>
</dbReference>
<dbReference type="PANTHER" id="PTHR22930:SF293">
    <property type="entry name" value="PROTEIN ALP1-LIKE"/>
    <property type="match status" value="1"/>
</dbReference>